<dbReference type="EMBL" id="QRMI01000005">
    <property type="protein sequence ID" value="RHJ63250.1"/>
    <property type="molecule type" value="Genomic_DNA"/>
</dbReference>
<protein>
    <recommendedName>
        <fullName evidence="3">Chloramphenicol resistance protein</fullName>
    </recommendedName>
</protein>
<dbReference type="RefSeq" id="WP_118278729.1">
    <property type="nucleotide sequence ID" value="NZ_JAQDJO010000040.1"/>
</dbReference>
<gene>
    <name evidence="1" type="ORF">DW116_02745</name>
</gene>
<dbReference type="Proteomes" id="UP000285832">
    <property type="component" value="Unassembled WGS sequence"/>
</dbReference>
<evidence type="ECO:0008006" key="3">
    <source>
        <dbReference type="Google" id="ProtNLM"/>
    </source>
</evidence>
<organism evidence="1 2">
    <name type="scientific">[Ruminococcus] lactaris</name>
    <dbReference type="NCBI Taxonomy" id="46228"/>
    <lineage>
        <taxon>Bacteria</taxon>
        <taxon>Bacillati</taxon>
        <taxon>Bacillota</taxon>
        <taxon>Clostridia</taxon>
        <taxon>Lachnospirales</taxon>
        <taxon>Lachnospiraceae</taxon>
        <taxon>Mediterraneibacter</taxon>
    </lineage>
</organism>
<name>A0A415D8G7_9FIRM</name>
<evidence type="ECO:0000313" key="1">
    <source>
        <dbReference type="EMBL" id="RHJ63250.1"/>
    </source>
</evidence>
<reference evidence="1 2" key="1">
    <citation type="submission" date="2018-08" db="EMBL/GenBank/DDBJ databases">
        <title>A genome reference for cultivated species of the human gut microbiota.</title>
        <authorList>
            <person name="Zou Y."/>
            <person name="Xue W."/>
            <person name="Luo G."/>
        </authorList>
    </citation>
    <scope>NUCLEOTIDE SEQUENCE [LARGE SCALE GENOMIC DNA]</scope>
    <source>
        <strain evidence="1 2">AM09-9</strain>
    </source>
</reference>
<proteinExistence type="predicted"/>
<sequence>MSVATKVAEFIAGCPFLEEFEQMFPIVNVDLLGEDATAYSLELTPADPIVKRYTNGDTIRQMVFSLCSREWYGEESNKDTAEFYEKFSDWLDECTEQGRLPALSGNLTSKSIQATTGGYLYDNEGTKCQYRIQCRFLYYKRR</sequence>
<evidence type="ECO:0000313" key="2">
    <source>
        <dbReference type="Proteomes" id="UP000285832"/>
    </source>
</evidence>
<dbReference type="AlphaFoldDB" id="A0A415D8G7"/>
<accession>A0A415D8G7</accession>
<comment type="caution">
    <text evidence="1">The sequence shown here is derived from an EMBL/GenBank/DDBJ whole genome shotgun (WGS) entry which is preliminary data.</text>
</comment>